<accession>A0ABT3KWI3</accession>
<proteinExistence type="predicted"/>
<evidence type="ECO:0008006" key="3">
    <source>
        <dbReference type="Google" id="ProtNLM"/>
    </source>
</evidence>
<dbReference type="Pfam" id="PF19452">
    <property type="entry name" value="DUF5990"/>
    <property type="match status" value="1"/>
</dbReference>
<comment type="caution">
    <text evidence="1">The sequence shown here is derived from an EMBL/GenBank/DDBJ whole genome shotgun (WGS) entry which is preliminary data.</text>
</comment>
<dbReference type="RefSeq" id="WP_265258030.1">
    <property type="nucleotide sequence ID" value="NZ_QZCV01000002.1"/>
</dbReference>
<evidence type="ECO:0000313" key="1">
    <source>
        <dbReference type="EMBL" id="MCW5322160.1"/>
    </source>
</evidence>
<protein>
    <recommendedName>
        <fullName evidence="3">Monooxygenase</fullName>
    </recommendedName>
</protein>
<dbReference type="GeneID" id="77320386"/>
<dbReference type="InterPro" id="IPR046032">
    <property type="entry name" value="DUF5990"/>
</dbReference>
<dbReference type="EMBL" id="QZCW01000002">
    <property type="protein sequence ID" value="MCW5322160.1"/>
    <property type="molecule type" value="Genomic_DNA"/>
</dbReference>
<dbReference type="Proteomes" id="UP001208935">
    <property type="component" value="Unassembled WGS sequence"/>
</dbReference>
<evidence type="ECO:0000313" key="2">
    <source>
        <dbReference type="Proteomes" id="UP001208935"/>
    </source>
</evidence>
<gene>
    <name evidence="1" type="ORF">D5039_13675</name>
</gene>
<keyword evidence="2" id="KW-1185">Reference proteome</keyword>
<reference evidence="2" key="1">
    <citation type="submission" date="2023-07" db="EMBL/GenBank/DDBJ databases">
        <title>Verminephrobacter genomes.</title>
        <authorList>
            <person name="Lund M.B."/>
        </authorList>
    </citation>
    <scope>NUCLEOTIDE SEQUENCE [LARGE SCALE GENOMIC DNA]</scope>
    <source>
        <strain evidence="2">AtM5-05</strain>
    </source>
</reference>
<sequence length="136" mass="14728">MSVLPRELRVTLVCRTLPAVNEPVTVGIQDKNQDVHEGARKRDGPVEFKCEVQARDAGGGKLDFAGPFVHGKPGARFLYLSWKRSDSSDVLWLQRVKVPLALTAAELGAASAIQADITGRRPHATEPIAWTAGGCR</sequence>
<organism evidence="1 2">
    <name type="scientific">Verminephrobacter aporrectodeae subsp. tuberculatae</name>
    <dbReference type="NCBI Taxonomy" id="1110392"/>
    <lineage>
        <taxon>Bacteria</taxon>
        <taxon>Pseudomonadati</taxon>
        <taxon>Pseudomonadota</taxon>
        <taxon>Betaproteobacteria</taxon>
        <taxon>Burkholderiales</taxon>
        <taxon>Comamonadaceae</taxon>
        <taxon>Verminephrobacter</taxon>
    </lineage>
</organism>
<name>A0ABT3KWI3_9BURK</name>